<keyword evidence="12" id="KW-1133">Transmembrane helix</keyword>
<evidence type="ECO:0000313" key="15">
    <source>
        <dbReference type="Proteomes" id="UP000646827"/>
    </source>
</evidence>
<evidence type="ECO:0000256" key="7">
    <source>
        <dbReference type="ARBA" id="ARBA00023209"/>
    </source>
</evidence>
<dbReference type="OrthoDB" id="17102at2759"/>
<reference evidence="14 15" key="1">
    <citation type="submission" date="2020-12" db="EMBL/GenBank/DDBJ databases">
        <title>Metabolic potential, ecology and presence of endohyphal bacteria is reflected in genomic diversity of Mucoromycotina.</title>
        <authorList>
            <person name="Muszewska A."/>
            <person name="Okrasinska A."/>
            <person name="Steczkiewicz K."/>
            <person name="Drgas O."/>
            <person name="Orlowska M."/>
            <person name="Perlinska-Lenart U."/>
            <person name="Aleksandrzak-Piekarczyk T."/>
            <person name="Szatraj K."/>
            <person name="Zielenkiewicz U."/>
            <person name="Pilsyk S."/>
            <person name="Malc E."/>
            <person name="Mieczkowski P."/>
            <person name="Kruszewska J.S."/>
            <person name="Biernat P."/>
            <person name="Pawlowska J."/>
        </authorList>
    </citation>
    <scope>NUCLEOTIDE SEQUENCE [LARGE SCALE GENOMIC DNA]</scope>
    <source>
        <strain evidence="14 15">CBS 142.35</strain>
    </source>
</reference>
<evidence type="ECO:0000256" key="9">
    <source>
        <dbReference type="ARBA" id="ARBA00025706"/>
    </source>
</evidence>
<name>A0A8H7VG19_9FUNG</name>
<feature type="region of interest" description="Disordered" evidence="11">
    <location>
        <begin position="1"/>
        <end position="60"/>
    </location>
</feature>
<evidence type="ECO:0000256" key="5">
    <source>
        <dbReference type="ARBA" id="ARBA00022695"/>
    </source>
</evidence>
<keyword evidence="3" id="KW-0444">Lipid biosynthesis</keyword>
<evidence type="ECO:0000313" key="14">
    <source>
        <dbReference type="EMBL" id="KAG2217552.1"/>
    </source>
</evidence>
<keyword evidence="5" id="KW-0548">Nucleotidyltransferase</keyword>
<feature type="compositionally biased region" description="Basic and acidic residues" evidence="11">
    <location>
        <begin position="1"/>
        <end position="12"/>
    </location>
</feature>
<dbReference type="Pfam" id="PF01467">
    <property type="entry name" value="CTP_transf_like"/>
    <property type="match status" value="1"/>
</dbReference>
<dbReference type="PANTHER" id="PTHR10739">
    <property type="entry name" value="CYTIDYLYLTRANSFERASE"/>
    <property type="match status" value="1"/>
</dbReference>
<dbReference type="FunFam" id="3.40.50.620:FF:000016">
    <property type="entry name" value="Putative choline-phosphate cytidylyltransferase B"/>
    <property type="match status" value="1"/>
</dbReference>
<feature type="compositionally biased region" description="Polar residues" evidence="11">
    <location>
        <begin position="28"/>
        <end position="42"/>
    </location>
</feature>
<evidence type="ECO:0000256" key="2">
    <source>
        <dbReference type="ARBA" id="ARBA00010101"/>
    </source>
</evidence>
<feature type="region of interest" description="Disordered" evidence="11">
    <location>
        <begin position="303"/>
        <end position="340"/>
    </location>
</feature>
<comment type="pathway">
    <text evidence="1">Lipid metabolism.</text>
</comment>
<keyword evidence="6" id="KW-0443">Lipid metabolism</keyword>
<evidence type="ECO:0000256" key="10">
    <source>
        <dbReference type="ARBA" id="ARBA00026101"/>
    </source>
</evidence>
<organism evidence="14 15">
    <name type="scientific">Circinella minor</name>
    <dbReference type="NCBI Taxonomy" id="1195481"/>
    <lineage>
        <taxon>Eukaryota</taxon>
        <taxon>Fungi</taxon>
        <taxon>Fungi incertae sedis</taxon>
        <taxon>Mucoromycota</taxon>
        <taxon>Mucoromycotina</taxon>
        <taxon>Mucoromycetes</taxon>
        <taxon>Mucorales</taxon>
        <taxon>Lichtheimiaceae</taxon>
        <taxon>Circinella</taxon>
    </lineage>
</organism>
<evidence type="ECO:0000256" key="12">
    <source>
        <dbReference type="SAM" id="Phobius"/>
    </source>
</evidence>
<keyword evidence="12" id="KW-0472">Membrane</keyword>
<dbReference type="AlphaFoldDB" id="A0A8H7VG19"/>
<evidence type="ECO:0000256" key="8">
    <source>
        <dbReference type="ARBA" id="ARBA00023264"/>
    </source>
</evidence>
<keyword evidence="15" id="KW-1185">Reference proteome</keyword>
<comment type="caution">
    <text evidence="14">The sequence shown here is derived from an EMBL/GenBank/DDBJ whole genome shotgun (WGS) entry which is preliminary data.</text>
</comment>
<dbReference type="InterPro" id="IPR045049">
    <property type="entry name" value="Pcy1-like"/>
</dbReference>
<keyword evidence="12" id="KW-0812">Transmembrane</keyword>
<protein>
    <recommendedName>
        <fullName evidence="10">choline-phosphate cytidylyltransferase</fullName>
        <ecNumber evidence="10">2.7.7.15</ecNumber>
    </recommendedName>
</protein>
<sequence length="340" mass="38462">MEPTTEKKHLDDNNNNGTSTPAAKRTKLNNGSALENDANSTQPKDDTPMASSSFEGYDFKVNEPPVGRPVRVYCDGIYDMFHFGHAKALEQAKKAFPDVYLLVGVCNDDETHQRKGKTVMTDEERYEAVRHCRWVDQVVEDAPWFVTQEFLDQHKIDYVAHDAEPYQSSESGDVYAFVKAQGKFLPTQRTDGISTSDLITRIVRDYDSYLRRNLERGVSAKELNISFLKEREIKTKKSIDDLRKHIKTAVLDQLETWEGQSHDFIRGFAGMFGAETVVITYYGILLLSMNYQERFLQKRKFVTSKSTPGSPVLSASSSDDASNKSITSVKSAPEEETTKP</sequence>
<dbReference type="PANTHER" id="PTHR10739:SF13">
    <property type="entry name" value="CHOLINE-PHOSPHATE CYTIDYLYLTRANSFERASE"/>
    <property type="match status" value="1"/>
</dbReference>
<evidence type="ECO:0000256" key="11">
    <source>
        <dbReference type="SAM" id="MobiDB-lite"/>
    </source>
</evidence>
<evidence type="ECO:0000256" key="6">
    <source>
        <dbReference type="ARBA" id="ARBA00023098"/>
    </source>
</evidence>
<accession>A0A8H7VG19</accession>
<dbReference type="GO" id="GO:0005635">
    <property type="term" value="C:nuclear envelope"/>
    <property type="evidence" value="ECO:0007669"/>
    <property type="project" value="TreeGrafter"/>
</dbReference>
<dbReference type="EMBL" id="JAEPRB010000290">
    <property type="protein sequence ID" value="KAG2217552.1"/>
    <property type="molecule type" value="Genomic_DNA"/>
</dbReference>
<dbReference type="Proteomes" id="UP000646827">
    <property type="component" value="Unassembled WGS sequence"/>
</dbReference>
<dbReference type="EC" id="2.7.7.15" evidence="10"/>
<dbReference type="InterPro" id="IPR041723">
    <property type="entry name" value="CCT"/>
</dbReference>
<dbReference type="Gene3D" id="3.40.50.620">
    <property type="entry name" value="HUPs"/>
    <property type="match status" value="1"/>
</dbReference>
<evidence type="ECO:0000256" key="3">
    <source>
        <dbReference type="ARBA" id="ARBA00022516"/>
    </source>
</evidence>
<dbReference type="InterPro" id="IPR004821">
    <property type="entry name" value="Cyt_trans-like"/>
</dbReference>
<evidence type="ECO:0000259" key="13">
    <source>
        <dbReference type="Pfam" id="PF01467"/>
    </source>
</evidence>
<keyword evidence="8" id="KW-1208">Phospholipid metabolism</keyword>
<dbReference type="NCBIfam" id="TIGR00125">
    <property type="entry name" value="cyt_tran_rel"/>
    <property type="match status" value="1"/>
</dbReference>
<dbReference type="SUPFAM" id="SSF52374">
    <property type="entry name" value="Nucleotidylyl transferase"/>
    <property type="match status" value="1"/>
</dbReference>
<gene>
    <name evidence="14" type="ORF">INT45_005438</name>
</gene>
<evidence type="ECO:0000256" key="1">
    <source>
        <dbReference type="ARBA" id="ARBA00005189"/>
    </source>
</evidence>
<feature type="transmembrane region" description="Helical" evidence="12">
    <location>
        <begin position="268"/>
        <end position="291"/>
    </location>
</feature>
<proteinExistence type="inferred from homology"/>
<keyword evidence="4" id="KW-0808">Transferase</keyword>
<feature type="compositionally biased region" description="Low complexity" evidence="11">
    <location>
        <begin position="306"/>
        <end position="328"/>
    </location>
</feature>
<dbReference type="CDD" id="cd02174">
    <property type="entry name" value="CCT"/>
    <property type="match status" value="1"/>
</dbReference>
<comment type="similarity">
    <text evidence="2">Belongs to the cytidylyltransferase family.</text>
</comment>
<evidence type="ECO:0000256" key="4">
    <source>
        <dbReference type="ARBA" id="ARBA00022679"/>
    </source>
</evidence>
<keyword evidence="7" id="KW-0594">Phospholipid biosynthesis</keyword>
<dbReference type="GO" id="GO:0031210">
    <property type="term" value="F:phosphatidylcholine binding"/>
    <property type="evidence" value="ECO:0007669"/>
    <property type="project" value="TreeGrafter"/>
</dbReference>
<dbReference type="GO" id="GO:0004105">
    <property type="term" value="F:choline-phosphate cytidylyltransferase activity"/>
    <property type="evidence" value="ECO:0007669"/>
    <property type="project" value="UniProtKB-EC"/>
</dbReference>
<feature type="domain" description="Cytidyltransferase-like" evidence="13">
    <location>
        <begin position="73"/>
        <end position="201"/>
    </location>
</feature>
<dbReference type="InterPro" id="IPR014729">
    <property type="entry name" value="Rossmann-like_a/b/a_fold"/>
</dbReference>
<comment type="pathway">
    <text evidence="9">Phospholipid metabolism; phosphatidylcholine biosynthesis; phosphatidylcholine from phosphocholine: step 1/2.</text>
</comment>